<proteinExistence type="predicted"/>
<feature type="chain" id="PRO_5022688272" evidence="1">
    <location>
        <begin position="28"/>
        <end position="455"/>
    </location>
</feature>
<sequence length="455" mass="49798" precursor="true">MNKLFYHSRLAVGLCGCVALLLQAVVAVDTVADDWPQWMGPTRDGVYREAGVIDAIPEDGLPVKWRVPVAAGYSGPAVAGNRVFLTDYVKQSGQSFNDPGKRATLQGQERVHCFDARTGETLWQHAYDRPYSISYPNGPRCTPTVDGDRVYSLGAEGDLLCLNVEDGEVIWQRNFVNDFGITVPIWGLSSHPLVDGELLICLVGGPGQTVVAFDKMTGEVRWKALDASAIGYAPPAIIEAGGKRQLLVWHAEAIVSMNPADGSVYWSVDIKPSYDMAIARPQRDGDLLYASAIHSEAVMLRLDQQQPGVTELWRGERKTAVYCSNSTPMLREGMIFGTDCNVGKLIAVDAQSGERLWETFAATKPDEKRFIKHGTAFLTQLGDSDRYLVLSETGDLIIATLSADGYSEHGRFRVVEPTSEAFGRKVVWSHPAYAGRTAFVRNDEELVAVDIAATP</sequence>
<gene>
    <name evidence="3" type="ORF">UC8_44910</name>
</gene>
<accession>A0A5B9QWT3</accession>
<dbReference type="EMBL" id="CP042914">
    <property type="protein sequence ID" value="QEG42452.1"/>
    <property type="molecule type" value="Genomic_DNA"/>
</dbReference>
<dbReference type="InterPro" id="IPR011047">
    <property type="entry name" value="Quinoprotein_ADH-like_sf"/>
</dbReference>
<protein>
    <submittedName>
        <fullName evidence="3">Outer membrane biogenesis protein BamB</fullName>
    </submittedName>
</protein>
<feature type="domain" description="Pyrrolo-quinoline quinone repeat" evidence="2">
    <location>
        <begin position="109"/>
        <end position="358"/>
    </location>
</feature>
<dbReference type="PANTHER" id="PTHR34512">
    <property type="entry name" value="CELL SURFACE PROTEIN"/>
    <property type="match status" value="1"/>
</dbReference>
<dbReference type="Gene3D" id="2.130.10.10">
    <property type="entry name" value="YVTN repeat-like/Quinoprotein amine dehydrogenase"/>
    <property type="match status" value="1"/>
</dbReference>
<evidence type="ECO:0000313" key="3">
    <source>
        <dbReference type="EMBL" id="QEG42452.1"/>
    </source>
</evidence>
<dbReference type="Proteomes" id="UP000325286">
    <property type="component" value="Chromosome"/>
</dbReference>
<dbReference type="AlphaFoldDB" id="A0A5B9QWT3"/>
<evidence type="ECO:0000313" key="4">
    <source>
        <dbReference type="Proteomes" id="UP000325286"/>
    </source>
</evidence>
<reference evidence="3 4" key="1">
    <citation type="submission" date="2019-08" db="EMBL/GenBank/DDBJ databases">
        <title>Deep-cultivation of Planctomycetes and their phenomic and genomic characterization uncovers novel biology.</title>
        <authorList>
            <person name="Wiegand S."/>
            <person name="Jogler M."/>
            <person name="Boedeker C."/>
            <person name="Pinto D."/>
            <person name="Vollmers J."/>
            <person name="Rivas-Marin E."/>
            <person name="Kohn T."/>
            <person name="Peeters S.H."/>
            <person name="Heuer A."/>
            <person name="Rast P."/>
            <person name="Oberbeckmann S."/>
            <person name="Bunk B."/>
            <person name="Jeske O."/>
            <person name="Meyerdierks A."/>
            <person name="Storesund J.E."/>
            <person name="Kallscheuer N."/>
            <person name="Luecker S."/>
            <person name="Lage O.M."/>
            <person name="Pohl T."/>
            <person name="Merkel B.J."/>
            <person name="Hornburger P."/>
            <person name="Mueller R.-W."/>
            <person name="Bruemmer F."/>
            <person name="Labrenz M."/>
            <person name="Spormann A.M."/>
            <person name="Op den Camp H."/>
            <person name="Overmann J."/>
            <person name="Amann R."/>
            <person name="Jetten M.S.M."/>
            <person name="Mascher T."/>
            <person name="Medema M.H."/>
            <person name="Devos D.P."/>
            <person name="Kaster A.-K."/>
            <person name="Ovreas L."/>
            <person name="Rohde M."/>
            <person name="Galperin M.Y."/>
            <person name="Jogler C."/>
        </authorList>
    </citation>
    <scope>NUCLEOTIDE SEQUENCE [LARGE SCALE GENOMIC DNA]</scope>
    <source>
        <strain evidence="3 4">UC8</strain>
    </source>
</reference>
<dbReference type="Pfam" id="PF13360">
    <property type="entry name" value="PQQ_2"/>
    <property type="match status" value="1"/>
</dbReference>
<dbReference type="InterPro" id="IPR018391">
    <property type="entry name" value="PQQ_b-propeller_rpt"/>
</dbReference>
<dbReference type="SUPFAM" id="SSF50998">
    <property type="entry name" value="Quinoprotein alcohol dehydrogenase-like"/>
    <property type="match status" value="1"/>
</dbReference>
<dbReference type="InterPro" id="IPR002372">
    <property type="entry name" value="PQQ_rpt_dom"/>
</dbReference>
<dbReference type="InterPro" id="IPR015943">
    <property type="entry name" value="WD40/YVTN_repeat-like_dom_sf"/>
</dbReference>
<dbReference type="SMART" id="SM00564">
    <property type="entry name" value="PQQ"/>
    <property type="match status" value="4"/>
</dbReference>
<dbReference type="KEGG" id="rul:UC8_44910"/>
<evidence type="ECO:0000259" key="2">
    <source>
        <dbReference type="Pfam" id="PF13360"/>
    </source>
</evidence>
<dbReference type="PANTHER" id="PTHR34512:SF30">
    <property type="entry name" value="OUTER MEMBRANE PROTEIN ASSEMBLY FACTOR BAMB"/>
    <property type="match status" value="1"/>
</dbReference>
<feature type="signal peptide" evidence="1">
    <location>
        <begin position="1"/>
        <end position="27"/>
    </location>
</feature>
<keyword evidence="1" id="KW-0732">Signal</keyword>
<evidence type="ECO:0000256" key="1">
    <source>
        <dbReference type="SAM" id="SignalP"/>
    </source>
</evidence>
<organism evidence="3 4">
    <name type="scientific">Roseimaritima ulvae</name>
    <dbReference type="NCBI Taxonomy" id="980254"/>
    <lineage>
        <taxon>Bacteria</taxon>
        <taxon>Pseudomonadati</taxon>
        <taxon>Planctomycetota</taxon>
        <taxon>Planctomycetia</taxon>
        <taxon>Pirellulales</taxon>
        <taxon>Pirellulaceae</taxon>
        <taxon>Roseimaritima</taxon>
    </lineage>
</organism>
<keyword evidence="4" id="KW-1185">Reference proteome</keyword>
<dbReference type="RefSeq" id="WP_315852493.1">
    <property type="nucleotide sequence ID" value="NZ_CP042914.1"/>
</dbReference>
<name>A0A5B9QWT3_9BACT</name>